<evidence type="ECO:0000313" key="2">
    <source>
        <dbReference type="Proteomes" id="UP001220962"/>
    </source>
</evidence>
<sequence>MFDPTIFDNLKVALENELYDLDNLDQAIHITNRIDRLELSTMSRVFMLRFELTGERRISAELELAASMQELAAEILELSGENPGCVLCLRYILQMKDTVLCSEVERIMAEMWPEQKTVQQISYVYGSESMMTNTVEINFDRKINENHMRDLPELVRYMMEAAKRLGEVMELQQNE</sequence>
<dbReference type="RefSeq" id="WP_047914389.1">
    <property type="nucleotide sequence ID" value="NZ_CP118101.1"/>
</dbReference>
<name>A0AAX3N1D7_9BACL</name>
<proteinExistence type="predicted"/>
<evidence type="ECO:0000313" key="1">
    <source>
        <dbReference type="EMBL" id="WDH83531.1"/>
    </source>
</evidence>
<organism evidence="1 2">
    <name type="scientific">Paenibacillus urinalis</name>
    <dbReference type="NCBI Taxonomy" id="521520"/>
    <lineage>
        <taxon>Bacteria</taxon>
        <taxon>Bacillati</taxon>
        <taxon>Bacillota</taxon>
        <taxon>Bacilli</taxon>
        <taxon>Bacillales</taxon>
        <taxon>Paenibacillaceae</taxon>
        <taxon>Paenibacillus</taxon>
    </lineage>
</organism>
<protein>
    <submittedName>
        <fullName evidence="1">Uncharacterized protein</fullName>
    </submittedName>
</protein>
<gene>
    <name evidence="1" type="ORF">PUW23_04615</name>
</gene>
<accession>A0AAX3N1D7</accession>
<dbReference type="AlphaFoldDB" id="A0AAX3N1D7"/>
<reference evidence="1" key="1">
    <citation type="submission" date="2023-02" db="EMBL/GenBank/DDBJ databases">
        <title>Pathogen: clinical or host-associated sample.</title>
        <authorList>
            <person name="Hergert J."/>
            <person name="Casey R."/>
            <person name="Wagner J."/>
            <person name="Young E.L."/>
            <person name="Oakeson K.F."/>
        </authorList>
    </citation>
    <scope>NUCLEOTIDE SEQUENCE</scope>
    <source>
        <strain evidence="1">2022CK-00830</strain>
    </source>
</reference>
<dbReference type="Proteomes" id="UP001220962">
    <property type="component" value="Chromosome"/>
</dbReference>
<dbReference type="EMBL" id="CP118101">
    <property type="protein sequence ID" value="WDH83531.1"/>
    <property type="molecule type" value="Genomic_DNA"/>
</dbReference>